<protein>
    <submittedName>
        <fullName evidence="2">Uncharacterized protein</fullName>
    </submittedName>
</protein>
<evidence type="ECO:0000313" key="2">
    <source>
        <dbReference type="EMBL" id="PBK67259.1"/>
    </source>
</evidence>
<keyword evidence="1" id="KW-0472">Membrane</keyword>
<gene>
    <name evidence="2" type="ORF">ARMSODRAFT_959432</name>
</gene>
<dbReference type="EMBL" id="KZ293437">
    <property type="protein sequence ID" value="PBK67259.1"/>
    <property type="molecule type" value="Genomic_DNA"/>
</dbReference>
<keyword evidence="1" id="KW-0812">Transmembrane</keyword>
<feature type="transmembrane region" description="Helical" evidence="1">
    <location>
        <begin position="12"/>
        <end position="36"/>
    </location>
</feature>
<name>A0A2H3B8Q1_9AGAR</name>
<keyword evidence="3" id="KW-1185">Reference proteome</keyword>
<accession>A0A2H3B8Q1</accession>
<keyword evidence="1" id="KW-1133">Transmembrane helix</keyword>
<dbReference type="AlphaFoldDB" id="A0A2H3B8Q1"/>
<dbReference type="Proteomes" id="UP000218334">
    <property type="component" value="Unassembled WGS sequence"/>
</dbReference>
<sequence length="158" mass="17567">MEVGPPRSLPPFVLALISIILLGLVALMILVFYRAFSQSQPRLPLRSDAREVLPASYPHVNARWERGQTDAMQRPNFGARDLFNPRTVAGPSEHGLASTLQPPEASVTRGTVVVFFQDAYTVLHHQLSVSNYPSTRVLGRWLPRSYPVDHNGVNHSMA</sequence>
<evidence type="ECO:0000256" key="1">
    <source>
        <dbReference type="SAM" id="Phobius"/>
    </source>
</evidence>
<proteinExistence type="predicted"/>
<reference evidence="3" key="1">
    <citation type="journal article" date="2017" name="Nat. Ecol. Evol.">
        <title>Genome expansion and lineage-specific genetic innovations in the forest pathogenic fungi Armillaria.</title>
        <authorList>
            <person name="Sipos G."/>
            <person name="Prasanna A.N."/>
            <person name="Walter M.C."/>
            <person name="O'Connor E."/>
            <person name="Balint B."/>
            <person name="Krizsan K."/>
            <person name="Kiss B."/>
            <person name="Hess J."/>
            <person name="Varga T."/>
            <person name="Slot J."/>
            <person name="Riley R."/>
            <person name="Boka B."/>
            <person name="Rigling D."/>
            <person name="Barry K."/>
            <person name="Lee J."/>
            <person name="Mihaltcheva S."/>
            <person name="LaButti K."/>
            <person name="Lipzen A."/>
            <person name="Waldron R."/>
            <person name="Moloney N.M."/>
            <person name="Sperisen C."/>
            <person name="Kredics L."/>
            <person name="Vagvoelgyi C."/>
            <person name="Patrignani A."/>
            <person name="Fitzpatrick D."/>
            <person name="Nagy I."/>
            <person name="Doyle S."/>
            <person name="Anderson J.B."/>
            <person name="Grigoriev I.V."/>
            <person name="Gueldener U."/>
            <person name="Muensterkoetter M."/>
            <person name="Nagy L.G."/>
        </authorList>
    </citation>
    <scope>NUCLEOTIDE SEQUENCE [LARGE SCALE GENOMIC DNA]</scope>
    <source>
        <strain evidence="3">28-4</strain>
    </source>
</reference>
<evidence type="ECO:0000313" key="3">
    <source>
        <dbReference type="Proteomes" id="UP000218334"/>
    </source>
</evidence>
<organism evidence="2 3">
    <name type="scientific">Armillaria solidipes</name>
    <dbReference type="NCBI Taxonomy" id="1076256"/>
    <lineage>
        <taxon>Eukaryota</taxon>
        <taxon>Fungi</taxon>
        <taxon>Dikarya</taxon>
        <taxon>Basidiomycota</taxon>
        <taxon>Agaricomycotina</taxon>
        <taxon>Agaricomycetes</taxon>
        <taxon>Agaricomycetidae</taxon>
        <taxon>Agaricales</taxon>
        <taxon>Marasmiineae</taxon>
        <taxon>Physalacriaceae</taxon>
        <taxon>Armillaria</taxon>
    </lineage>
</organism>